<gene>
    <name evidence="1" type="ORF">S06H3_34299</name>
</gene>
<protein>
    <submittedName>
        <fullName evidence="1">Uncharacterized protein</fullName>
    </submittedName>
</protein>
<dbReference type="AlphaFoldDB" id="X1MAZ5"/>
<dbReference type="EMBL" id="BARV01020570">
    <property type="protein sequence ID" value="GAI28822.1"/>
    <property type="molecule type" value="Genomic_DNA"/>
</dbReference>
<sequence length="199" mass="20882">MTNFVIQGPSATINLSTFTGSGSGSVNVTDGTVLVDFSASLALHDFSILMTNETGVTQLSVENLSADLSGYGGVVFSQDEIGIEVNASVYLDFDSLYIAGIPIIGALDLGAFVFEGNGLISTGIDIVDENITIGGYGDKDEVTIEATDLKINITGAEGKYFEIGADQITMKGKGTLSVSENHKEIKGSLDEFTVDNLYV</sequence>
<comment type="caution">
    <text evidence="1">The sequence shown here is derived from an EMBL/GenBank/DDBJ whole genome shotgun (WGS) entry which is preliminary data.</text>
</comment>
<accession>X1MAZ5</accession>
<name>X1MAZ5_9ZZZZ</name>
<reference evidence="1" key="1">
    <citation type="journal article" date="2014" name="Front. Microbiol.">
        <title>High frequency of phylogenetically diverse reductive dehalogenase-homologous genes in deep subseafloor sedimentary metagenomes.</title>
        <authorList>
            <person name="Kawai M."/>
            <person name="Futagami T."/>
            <person name="Toyoda A."/>
            <person name="Takaki Y."/>
            <person name="Nishi S."/>
            <person name="Hori S."/>
            <person name="Arai W."/>
            <person name="Tsubouchi T."/>
            <person name="Morono Y."/>
            <person name="Uchiyama I."/>
            <person name="Ito T."/>
            <person name="Fujiyama A."/>
            <person name="Inagaki F."/>
            <person name="Takami H."/>
        </authorList>
    </citation>
    <scope>NUCLEOTIDE SEQUENCE</scope>
    <source>
        <strain evidence="1">Expedition CK06-06</strain>
    </source>
</reference>
<evidence type="ECO:0000313" key="1">
    <source>
        <dbReference type="EMBL" id="GAI28822.1"/>
    </source>
</evidence>
<organism evidence="1">
    <name type="scientific">marine sediment metagenome</name>
    <dbReference type="NCBI Taxonomy" id="412755"/>
    <lineage>
        <taxon>unclassified sequences</taxon>
        <taxon>metagenomes</taxon>
        <taxon>ecological metagenomes</taxon>
    </lineage>
</organism>
<feature type="non-terminal residue" evidence="1">
    <location>
        <position position="199"/>
    </location>
</feature>
<proteinExistence type="predicted"/>